<comment type="similarity">
    <text evidence="3 9">Belongs to the SIS family. GmhA subfamily.</text>
</comment>
<dbReference type="InterPro" id="IPR046348">
    <property type="entry name" value="SIS_dom_sf"/>
</dbReference>
<feature type="binding site" evidence="9">
    <location>
        <begin position="52"/>
        <end position="54"/>
    </location>
    <ligand>
        <name>substrate</name>
    </ligand>
</feature>
<feature type="binding site" evidence="9">
    <location>
        <position position="172"/>
    </location>
    <ligand>
        <name>substrate</name>
    </ligand>
</feature>
<feature type="binding site" evidence="9">
    <location>
        <begin position="93"/>
        <end position="94"/>
    </location>
    <ligand>
        <name>substrate</name>
    </ligand>
</feature>
<evidence type="ECO:0000256" key="8">
    <source>
        <dbReference type="ARBA" id="ARBA00023277"/>
    </source>
</evidence>
<keyword evidence="5 9" id="KW-0479">Metal-binding</keyword>
<comment type="catalytic activity">
    <reaction evidence="1 9">
        <text>2 D-sedoheptulose 7-phosphate = D-glycero-alpha-D-manno-heptose 7-phosphate + D-glycero-beta-D-manno-heptose 7-phosphate</text>
        <dbReference type="Rhea" id="RHEA:27489"/>
        <dbReference type="ChEBI" id="CHEBI:57483"/>
        <dbReference type="ChEBI" id="CHEBI:60203"/>
        <dbReference type="ChEBI" id="CHEBI:60204"/>
        <dbReference type="EC" id="5.3.1.28"/>
    </reaction>
</comment>
<feature type="binding site" evidence="9">
    <location>
        <position position="61"/>
    </location>
    <ligand>
        <name>Zn(2+)</name>
        <dbReference type="ChEBI" id="CHEBI:29105"/>
    </ligand>
</feature>
<sequence length="191" mass="20186">MTSTTILAELTQAQEVLTAFLSDTDNIASIEAAANVMAEGISNGGKILSCGNGGSMCDAMHFAEELTGRYRNDRRALPAIAISDQSHMSCVSNDYGYDAIFSRYLEALGNSGDVLLAISTSGNSGNIIKAVEAARAKGMKVVGLTGKDGGKLAPLCDVEVRVAHSGYADRVQEVHIKVIHILILLLEQKLT</sequence>
<evidence type="ECO:0000256" key="7">
    <source>
        <dbReference type="ARBA" id="ARBA00023235"/>
    </source>
</evidence>
<keyword evidence="4 9" id="KW-0963">Cytoplasm</keyword>
<evidence type="ECO:0000313" key="12">
    <source>
        <dbReference type="Proteomes" id="UP001597641"/>
    </source>
</evidence>
<dbReference type="GO" id="GO:0016853">
    <property type="term" value="F:isomerase activity"/>
    <property type="evidence" value="ECO:0007669"/>
    <property type="project" value="UniProtKB-KW"/>
</dbReference>
<evidence type="ECO:0000256" key="3">
    <source>
        <dbReference type="ARBA" id="ARBA00009894"/>
    </source>
</evidence>
<feature type="binding site" evidence="9">
    <location>
        <position position="65"/>
    </location>
    <ligand>
        <name>Zn(2+)</name>
        <dbReference type="ChEBI" id="CHEBI:29105"/>
    </ligand>
</feature>
<evidence type="ECO:0000256" key="5">
    <source>
        <dbReference type="ARBA" id="ARBA00022723"/>
    </source>
</evidence>
<evidence type="ECO:0000256" key="2">
    <source>
        <dbReference type="ARBA" id="ARBA00004496"/>
    </source>
</evidence>
<evidence type="ECO:0000256" key="6">
    <source>
        <dbReference type="ARBA" id="ARBA00022833"/>
    </source>
</evidence>
<dbReference type="PANTHER" id="PTHR30390:SF7">
    <property type="entry name" value="PHOSPHOHEPTOSE ISOMERASE"/>
    <property type="match status" value="1"/>
</dbReference>
<dbReference type="InterPro" id="IPR001347">
    <property type="entry name" value="SIS_dom"/>
</dbReference>
<proteinExistence type="inferred from homology"/>
<dbReference type="HAMAP" id="MF_00067">
    <property type="entry name" value="GmhA"/>
    <property type="match status" value="1"/>
</dbReference>
<comment type="miscellaneous">
    <text evidence="9">The reaction produces a racemic mixture of D-glycero-alpha-D-manno-heptose 7-phosphate and D-glycero-beta-D-manno-heptose 7-phosphate.</text>
</comment>
<dbReference type="NCBIfam" id="NF001628">
    <property type="entry name" value="PRK00414.1"/>
    <property type="match status" value="1"/>
</dbReference>
<dbReference type="EC" id="5.3.1.28" evidence="9"/>
<name>A0ABW6BYT2_9BACT</name>
<comment type="function">
    <text evidence="9">Catalyzes the isomerization of sedoheptulose 7-phosphate in D-glycero-D-manno-heptose 7-phosphate.</text>
</comment>
<dbReference type="EMBL" id="JBHUOX010000014">
    <property type="protein sequence ID" value="MFD3002127.1"/>
    <property type="molecule type" value="Genomic_DNA"/>
</dbReference>
<comment type="cofactor">
    <cofactor evidence="9">
        <name>Zn(2+)</name>
        <dbReference type="ChEBI" id="CHEBI:29105"/>
    </cofactor>
    <text evidence="9">Binds 1 zinc ion per subunit.</text>
</comment>
<dbReference type="CDD" id="cd05006">
    <property type="entry name" value="SIS_GmhA"/>
    <property type="match status" value="1"/>
</dbReference>
<keyword evidence="6 9" id="KW-0862">Zinc</keyword>
<organism evidence="11 12">
    <name type="scientific">Pontibacter toksunensis</name>
    <dbReference type="NCBI Taxonomy" id="1332631"/>
    <lineage>
        <taxon>Bacteria</taxon>
        <taxon>Pseudomonadati</taxon>
        <taxon>Bacteroidota</taxon>
        <taxon>Cytophagia</taxon>
        <taxon>Cytophagales</taxon>
        <taxon>Hymenobacteraceae</taxon>
        <taxon>Pontibacter</taxon>
    </lineage>
</organism>
<feature type="binding site" evidence="9">
    <location>
        <position position="180"/>
    </location>
    <ligand>
        <name>Zn(2+)</name>
        <dbReference type="ChEBI" id="CHEBI:29105"/>
    </ligand>
</feature>
<dbReference type="InterPro" id="IPR035461">
    <property type="entry name" value="GmhA/DiaA"/>
</dbReference>
<dbReference type="RefSeq" id="WP_377487263.1">
    <property type="nucleotide sequence ID" value="NZ_JBHUOX010000014.1"/>
</dbReference>
<comment type="pathway">
    <text evidence="9">Carbohydrate biosynthesis; D-glycero-D-manno-heptose 7-phosphate biosynthesis; D-glycero-alpha-D-manno-heptose 7-phosphate and D-glycero-beta-D-manno-heptose 7-phosphate from sedoheptulose 7-phosphate: step 1/1.</text>
</comment>
<evidence type="ECO:0000256" key="9">
    <source>
        <dbReference type="HAMAP-Rule" id="MF_00067"/>
    </source>
</evidence>
<evidence type="ECO:0000256" key="1">
    <source>
        <dbReference type="ARBA" id="ARBA00000348"/>
    </source>
</evidence>
<keyword evidence="7 9" id="KW-0413">Isomerase</keyword>
<feature type="binding site" evidence="9">
    <location>
        <position position="124"/>
    </location>
    <ligand>
        <name>substrate</name>
    </ligand>
</feature>
<reference evidence="12" key="1">
    <citation type="journal article" date="2019" name="Int. J. Syst. Evol. Microbiol.">
        <title>The Global Catalogue of Microorganisms (GCM) 10K type strain sequencing project: providing services to taxonomists for standard genome sequencing and annotation.</title>
        <authorList>
            <consortium name="The Broad Institute Genomics Platform"/>
            <consortium name="The Broad Institute Genome Sequencing Center for Infectious Disease"/>
            <person name="Wu L."/>
            <person name="Ma J."/>
        </authorList>
    </citation>
    <scope>NUCLEOTIDE SEQUENCE [LARGE SCALE GENOMIC DNA]</scope>
    <source>
        <strain evidence="12">KCTC 23984</strain>
    </source>
</reference>
<feature type="binding site" evidence="9">
    <location>
        <position position="172"/>
    </location>
    <ligand>
        <name>Zn(2+)</name>
        <dbReference type="ChEBI" id="CHEBI:29105"/>
    </ligand>
</feature>
<dbReference type="InterPro" id="IPR004515">
    <property type="entry name" value="Phosphoheptose_Isoase"/>
</dbReference>
<comment type="caution">
    <text evidence="11">The sequence shown here is derived from an EMBL/GenBank/DDBJ whole genome shotgun (WGS) entry which is preliminary data.</text>
</comment>
<dbReference type="InterPro" id="IPR050099">
    <property type="entry name" value="SIS_GmhA/DiaA_subfam"/>
</dbReference>
<dbReference type="Proteomes" id="UP001597641">
    <property type="component" value="Unassembled WGS sequence"/>
</dbReference>
<feature type="binding site" evidence="9">
    <location>
        <position position="65"/>
    </location>
    <ligand>
        <name>substrate</name>
    </ligand>
</feature>
<keyword evidence="12" id="KW-1185">Reference proteome</keyword>
<dbReference type="Pfam" id="PF13580">
    <property type="entry name" value="SIS_2"/>
    <property type="match status" value="1"/>
</dbReference>
<dbReference type="PROSITE" id="PS51464">
    <property type="entry name" value="SIS"/>
    <property type="match status" value="1"/>
</dbReference>
<feature type="domain" description="SIS" evidence="10">
    <location>
        <begin position="37"/>
        <end position="191"/>
    </location>
</feature>
<comment type="subcellular location">
    <subcellularLocation>
        <location evidence="2 9">Cytoplasm</location>
    </subcellularLocation>
</comment>
<accession>A0ABW6BYT2</accession>
<keyword evidence="8 9" id="KW-0119">Carbohydrate metabolism</keyword>
<evidence type="ECO:0000313" key="11">
    <source>
        <dbReference type="EMBL" id="MFD3002127.1"/>
    </source>
</evidence>
<dbReference type="PANTHER" id="PTHR30390">
    <property type="entry name" value="SEDOHEPTULOSE 7-PHOSPHATE ISOMERASE / DNAA INITIATOR-ASSOCIATING FACTOR FOR REPLICATION INITIATION"/>
    <property type="match status" value="1"/>
</dbReference>
<dbReference type="Gene3D" id="3.40.50.10490">
    <property type="entry name" value="Glucose-6-phosphate isomerase like protein, domain 1"/>
    <property type="match status" value="1"/>
</dbReference>
<feature type="binding site" evidence="9">
    <location>
        <begin position="119"/>
        <end position="121"/>
    </location>
    <ligand>
        <name>substrate</name>
    </ligand>
</feature>
<evidence type="ECO:0000259" key="10">
    <source>
        <dbReference type="PROSITE" id="PS51464"/>
    </source>
</evidence>
<dbReference type="SUPFAM" id="SSF53697">
    <property type="entry name" value="SIS domain"/>
    <property type="match status" value="1"/>
</dbReference>
<protein>
    <recommendedName>
        <fullName evidence="9">Phosphoheptose isomerase</fullName>
        <ecNumber evidence="9">5.3.1.28</ecNumber>
    </recommendedName>
    <alternativeName>
        <fullName evidence="9">Sedoheptulose 7-phosphate isomerase</fullName>
    </alternativeName>
</protein>
<dbReference type="NCBIfam" id="TIGR00441">
    <property type="entry name" value="gmhA"/>
    <property type="match status" value="1"/>
</dbReference>
<gene>
    <name evidence="11" type="primary">lpcA</name>
    <name evidence="9" type="synonym">gmhA</name>
    <name evidence="11" type="ORF">ACFS7Z_17285</name>
</gene>
<evidence type="ECO:0000256" key="4">
    <source>
        <dbReference type="ARBA" id="ARBA00022490"/>
    </source>
</evidence>